<evidence type="ECO:0000313" key="3">
    <source>
        <dbReference type="EMBL" id="SFS47072.1"/>
    </source>
</evidence>
<feature type="transmembrane region" description="Helical" evidence="1">
    <location>
        <begin position="160"/>
        <end position="183"/>
    </location>
</feature>
<gene>
    <name evidence="3" type="ORF">SAMN05660874_01367</name>
</gene>
<evidence type="ECO:0000313" key="4">
    <source>
        <dbReference type="Proteomes" id="UP000198852"/>
    </source>
</evidence>
<dbReference type="PIRSF" id="PIRSF015921">
    <property type="entry name" value="FA_sphinglp_des"/>
    <property type="match status" value="1"/>
</dbReference>
<feature type="transmembrane region" description="Helical" evidence="1">
    <location>
        <begin position="62"/>
        <end position="82"/>
    </location>
</feature>
<dbReference type="STRING" id="95161.SAMN05660874_01367"/>
<dbReference type="EMBL" id="FOZX01000001">
    <property type="protein sequence ID" value="SFS47072.1"/>
    <property type="molecule type" value="Genomic_DNA"/>
</dbReference>
<sequence length="351" mass="39127">MTASPKPSSNGRRGSDFSELSRWIKQAGLLQRRYGYYAARITVNALLLAAGAVALVLGGDSWWQLLTAVFLAVVFTQFAFIGHDAGHRQILRSRRGNDFVGHCHSAITGISYQWWVGKHNQHHANPNHEDDDPDIAIAALAFSHDQSHTKRGLYRWVSKYQAFLFFPLLLLEAVLLHIHSVQAVLRREVKATRLEAGLLTGHLIGYLAVAFLVLSPLKAVLFIAVHQGLMGVYLGCSFAPNHKGMPILAKGEKLDYLRKQVLTSRNISGGRWVDFLLGGLNHQIEHHLFPSMPRPNLRRAKPLVRNFCAQRGISYSQCGLLHSYAEVLRHLHAVGAPLRRPAHPTPAKPRA</sequence>
<dbReference type="AlphaFoldDB" id="A0A1I6Q3S7"/>
<proteinExistence type="predicted"/>
<dbReference type="PANTHER" id="PTHR19353">
    <property type="entry name" value="FATTY ACID DESATURASE 2"/>
    <property type="match status" value="1"/>
</dbReference>
<name>A0A1I6Q3S7_9PSEU</name>
<feature type="domain" description="Fatty acid desaturase" evidence="2">
    <location>
        <begin position="61"/>
        <end position="317"/>
    </location>
</feature>
<keyword evidence="1" id="KW-1133">Transmembrane helix</keyword>
<dbReference type="CDD" id="cd03506">
    <property type="entry name" value="Delta6-FADS-like"/>
    <property type="match status" value="1"/>
</dbReference>
<evidence type="ECO:0000259" key="2">
    <source>
        <dbReference type="Pfam" id="PF00487"/>
    </source>
</evidence>
<feature type="transmembrane region" description="Helical" evidence="1">
    <location>
        <begin position="203"/>
        <end position="225"/>
    </location>
</feature>
<dbReference type="PANTHER" id="PTHR19353:SF19">
    <property type="entry name" value="DELTA(5) FATTY ACID DESATURASE C-RELATED"/>
    <property type="match status" value="1"/>
</dbReference>
<dbReference type="OrthoDB" id="104711at2"/>
<dbReference type="GO" id="GO:0016717">
    <property type="term" value="F:oxidoreductase activity, acting on paired donors, with oxidation of a pair of donors resulting in the reduction of molecular oxygen to two molecules of water"/>
    <property type="evidence" value="ECO:0007669"/>
    <property type="project" value="TreeGrafter"/>
</dbReference>
<dbReference type="GO" id="GO:0016020">
    <property type="term" value="C:membrane"/>
    <property type="evidence" value="ECO:0007669"/>
    <property type="project" value="TreeGrafter"/>
</dbReference>
<dbReference type="GO" id="GO:0008610">
    <property type="term" value="P:lipid biosynthetic process"/>
    <property type="evidence" value="ECO:0007669"/>
    <property type="project" value="UniProtKB-ARBA"/>
</dbReference>
<keyword evidence="1" id="KW-0812">Transmembrane</keyword>
<accession>A0A1I6Q3S7</accession>
<reference evidence="4" key="1">
    <citation type="submission" date="2016-10" db="EMBL/GenBank/DDBJ databases">
        <authorList>
            <person name="Varghese N."/>
            <person name="Submissions S."/>
        </authorList>
    </citation>
    <scope>NUCLEOTIDE SEQUENCE [LARGE SCALE GENOMIC DNA]</scope>
    <source>
        <strain evidence="4">DSM 44771</strain>
    </source>
</reference>
<keyword evidence="4" id="KW-1185">Reference proteome</keyword>
<dbReference type="Pfam" id="PF00487">
    <property type="entry name" value="FA_desaturase"/>
    <property type="match status" value="1"/>
</dbReference>
<dbReference type="InterPro" id="IPR005804">
    <property type="entry name" value="FA_desaturase_dom"/>
</dbReference>
<evidence type="ECO:0000256" key="1">
    <source>
        <dbReference type="SAM" id="Phobius"/>
    </source>
</evidence>
<dbReference type="Proteomes" id="UP000198852">
    <property type="component" value="Unassembled WGS sequence"/>
</dbReference>
<feature type="transmembrane region" description="Helical" evidence="1">
    <location>
        <begin position="34"/>
        <end position="56"/>
    </location>
</feature>
<keyword evidence="1" id="KW-0472">Membrane</keyword>
<dbReference type="InterPro" id="IPR012171">
    <property type="entry name" value="Fatty_acid_desaturase"/>
</dbReference>
<organism evidence="3 4">
    <name type="scientific">Saccharopolyspora flava</name>
    <dbReference type="NCBI Taxonomy" id="95161"/>
    <lineage>
        <taxon>Bacteria</taxon>
        <taxon>Bacillati</taxon>
        <taxon>Actinomycetota</taxon>
        <taxon>Actinomycetes</taxon>
        <taxon>Pseudonocardiales</taxon>
        <taxon>Pseudonocardiaceae</taxon>
        <taxon>Saccharopolyspora</taxon>
    </lineage>
</organism>
<dbReference type="RefSeq" id="WP_093414475.1">
    <property type="nucleotide sequence ID" value="NZ_FOZX01000001.1"/>
</dbReference>
<protein>
    <submittedName>
        <fullName evidence="3">Fatty acid desaturase</fullName>
    </submittedName>
</protein>